<dbReference type="EMBL" id="KN642490">
    <property type="protein sequence ID" value="KHN45256.1"/>
    <property type="molecule type" value="Genomic_DNA"/>
</dbReference>
<reference evidence="1" key="1">
    <citation type="submission" date="2014-07" db="EMBL/GenBank/DDBJ databases">
        <title>Identification of a novel salt tolerance gene in wild soybean by whole-genome sequencing.</title>
        <authorList>
            <person name="Lam H.-M."/>
            <person name="Qi X."/>
            <person name="Li M.-W."/>
            <person name="Liu X."/>
            <person name="Xie M."/>
            <person name="Ni M."/>
            <person name="Xu X."/>
        </authorList>
    </citation>
    <scope>NUCLEOTIDE SEQUENCE [LARGE SCALE GENOMIC DNA]</scope>
    <source>
        <tissue evidence="1">Root</tissue>
    </source>
</reference>
<organism evidence="1">
    <name type="scientific">Glycine soja</name>
    <name type="common">Wild soybean</name>
    <dbReference type="NCBI Taxonomy" id="3848"/>
    <lineage>
        <taxon>Eukaryota</taxon>
        <taxon>Viridiplantae</taxon>
        <taxon>Streptophyta</taxon>
        <taxon>Embryophyta</taxon>
        <taxon>Tracheophyta</taxon>
        <taxon>Spermatophyta</taxon>
        <taxon>Magnoliopsida</taxon>
        <taxon>eudicotyledons</taxon>
        <taxon>Gunneridae</taxon>
        <taxon>Pentapetalae</taxon>
        <taxon>rosids</taxon>
        <taxon>fabids</taxon>
        <taxon>Fabales</taxon>
        <taxon>Fabaceae</taxon>
        <taxon>Papilionoideae</taxon>
        <taxon>50 kb inversion clade</taxon>
        <taxon>NPAAA clade</taxon>
        <taxon>indigoferoid/millettioid clade</taxon>
        <taxon>Phaseoleae</taxon>
        <taxon>Glycine</taxon>
        <taxon>Glycine subgen. Soja</taxon>
    </lineage>
</organism>
<sequence length="44" mass="5343">MHGMLTIILGNFKNNWEMYFTDARPLEPERLKAFHIQLAKYYLK</sequence>
<proteinExistence type="predicted"/>
<accession>A0A0B2SEW2</accession>
<name>A0A0B2SEW2_GLYSO</name>
<dbReference type="Proteomes" id="UP000053555">
    <property type="component" value="Unassembled WGS sequence"/>
</dbReference>
<evidence type="ECO:0000313" key="1">
    <source>
        <dbReference type="EMBL" id="KHN45256.1"/>
    </source>
</evidence>
<dbReference type="AlphaFoldDB" id="A0A0B2SEW2"/>
<gene>
    <name evidence="1" type="ORF">glysoja_041942</name>
</gene>
<protein>
    <submittedName>
        <fullName evidence="1">Uncharacterized protein</fullName>
    </submittedName>
</protein>